<feature type="region of interest" description="Disordered" evidence="2">
    <location>
        <begin position="688"/>
        <end position="707"/>
    </location>
</feature>
<dbReference type="SUPFAM" id="SSF50044">
    <property type="entry name" value="SH3-domain"/>
    <property type="match status" value="1"/>
</dbReference>
<feature type="domain" description="CARD" evidence="5">
    <location>
        <begin position="1"/>
        <end position="89"/>
    </location>
</feature>
<dbReference type="SMART" id="SM00072">
    <property type="entry name" value="GuKc"/>
    <property type="match status" value="1"/>
</dbReference>
<keyword evidence="1" id="KW-0175">Coiled coil</keyword>
<feature type="compositionally biased region" description="Polar residues" evidence="2">
    <location>
        <begin position="1165"/>
        <end position="1183"/>
    </location>
</feature>
<protein>
    <recommendedName>
        <fullName evidence="8">Disks large homolog 5</fullName>
    </recommendedName>
</protein>
<feature type="region of interest" description="Disordered" evidence="2">
    <location>
        <begin position="1032"/>
        <end position="1070"/>
    </location>
</feature>
<dbReference type="PROSITE" id="PS50052">
    <property type="entry name" value="GUANYLATE_KINASE_2"/>
    <property type="match status" value="1"/>
</dbReference>
<feature type="compositionally biased region" description="Low complexity" evidence="2">
    <location>
        <begin position="1629"/>
        <end position="1638"/>
    </location>
</feature>
<dbReference type="SUPFAM" id="SSF47986">
    <property type="entry name" value="DEATH domain"/>
    <property type="match status" value="1"/>
</dbReference>
<dbReference type="PROSITE" id="PS50209">
    <property type="entry name" value="CARD"/>
    <property type="match status" value="1"/>
</dbReference>
<dbReference type="InterPro" id="IPR035537">
    <property type="entry name" value="DLG5_SH3"/>
</dbReference>
<feature type="compositionally biased region" description="Low complexity" evidence="2">
    <location>
        <begin position="1725"/>
        <end position="1734"/>
    </location>
</feature>
<dbReference type="InterPro" id="IPR011029">
    <property type="entry name" value="DEATH-like_dom_sf"/>
</dbReference>
<dbReference type="InterPro" id="IPR027417">
    <property type="entry name" value="P-loop_NTPase"/>
</dbReference>
<feature type="coiled-coil region" evidence="1">
    <location>
        <begin position="361"/>
        <end position="528"/>
    </location>
</feature>
<evidence type="ECO:0000313" key="6">
    <source>
        <dbReference type="EMBL" id="KAK8378674.1"/>
    </source>
</evidence>
<feature type="region of interest" description="Disordered" evidence="2">
    <location>
        <begin position="1420"/>
        <end position="1490"/>
    </location>
</feature>
<evidence type="ECO:0008006" key="8">
    <source>
        <dbReference type="Google" id="ProtNLM"/>
    </source>
</evidence>
<feature type="domain" description="Guanylate kinase-like" evidence="3">
    <location>
        <begin position="1965"/>
        <end position="2133"/>
    </location>
</feature>
<dbReference type="PANTHER" id="PTHR46360:SF1">
    <property type="entry name" value="DISKS LARGE HOMOLOG 5"/>
    <property type="match status" value="1"/>
</dbReference>
<proteinExistence type="predicted"/>
<evidence type="ECO:0000259" key="3">
    <source>
        <dbReference type="PROSITE" id="PS50052"/>
    </source>
</evidence>
<dbReference type="InterPro" id="IPR008144">
    <property type="entry name" value="Guanylate_kin-like_dom"/>
</dbReference>
<keyword evidence="7" id="KW-1185">Reference proteome</keyword>
<dbReference type="GO" id="GO:0005886">
    <property type="term" value="C:plasma membrane"/>
    <property type="evidence" value="ECO:0007669"/>
    <property type="project" value="TreeGrafter"/>
</dbReference>
<feature type="domain" description="PDZ" evidence="4">
    <location>
        <begin position="802"/>
        <end position="895"/>
    </location>
</feature>
<dbReference type="InterPro" id="IPR036034">
    <property type="entry name" value="PDZ_sf"/>
</dbReference>
<feature type="region of interest" description="Disordered" evidence="2">
    <location>
        <begin position="1099"/>
        <end position="1140"/>
    </location>
</feature>
<dbReference type="GO" id="GO:0035331">
    <property type="term" value="P:negative regulation of hippo signaling"/>
    <property type="evidence" value="ECO:0007669"/>
    <property type="project" value="TreeGrafter"/>
</dbReference>
<feature type="compositionally biased region" description="Polar residues" evidence="2">
    <location>
        <begin position="1641"/>
        <end position="1653"/>
    </location>
</feature>
<dbReference type="PANTHER" id="PTHR46360">
    <property type="entry name" value="DISKS LARGE HOMOLOG 5"/>
    <property type="match status" value="1"/>
</dbReference>
<accession>A0AAW0SUK6</accession>
<dbReference type="InterPro" id="IPR053004">
    <property type="entry name" value="MAGUK_Signaling_Regulators"/>
</dbReference>
<dbReference type="Gene3D" id="2.30.42.10">
    <property type="match status" value="4"/>
</dbReference>
<feature type="region of interest" description="Disordered" evidence="2">
    <location>
        <begin position="1345"/>
        <end position="1384"/>
    </location>
</feature>
<organism evidence="6 7">
    <name type="scientific">Scylla paramamosain</name>
    <name type="common">Mud crab</name>
    <dbReference type="NCBI Taxonomy" id="85552"/>
    <lineage>
        <taxon>Eukaryota</taxon>
        <taxon>Metazoa</taxon>
        <taxon>Ecdysozoa</taxon>
        <taxon>Arthropoda</taxon>
        <taxon>Crustacea</taxon>
        <taxon>Multicrustacea</taxon>
        <taxon>Malacostraca</taxon>
        <taxon>Eumalacostraca</taxon>
        <taxon>Eucarida</taxon>
        <taxon>Decapoda</taxon>
        <taxon>Pleocyemata</taxon>
        <taxon>Brachyura</taxon>
        <taxon>Eubrachyura</taxon>
        <taxon>Portunoidea</taxon>
        <taxon>Portunidae</taxon>
        <taxon>Portuninae</taxon>
        <taxon>Scylla</taxon>
    </lineage>
</organism>
<evidence type="ECO:0000313" key="7">
    <source>
        <dbReference type="Proteomes" id="UP001487740"/>
    </source>
</evidence>
<dbReference type="Pfam" id="PF00619">
    <property type="entry name" value="CARD"/>
    <property type="match status" value="1"/>
</dbReference>
<dbReference type="SUPFAM" id="SSF50156">
    <property type="entry name" value="PDZ domain-like"/>
    <property type="match status" value="3"/>
</dbReference>
<sequence length="2147" mass="240464">MDERLKELLHVHRTKFAQIDAERIIPFLRDTGLVSVEDIDVIRRQPSPVQRIHTLLDILPAKGFQAFQTLCLALETTYPHLLTIMLIGASQRMPFYISRQSSLVGMTSDSECEDKKSSASSTGATEGGRVFSSASPQTTAALVSSHDYNMEQSNVALLRAELKIVTTDRDIMKKELKKVSRERDEALNKLATVQHSDQPANYGTLKQGDKTQASSRDYENLKMQCEKAMAEVQGLLKQNMEITRKYENTLKDVDYYRKQERAAYTALQNLRMQYEEVVAEKQKLEREVTSLQTIMEDDRKEIADLRRQQQEAITQEGSGEAINQLYMTTMRKYEAIKDEYDSIRKRYSDLVASHSNNISKLELTQEEVSRLKKQYEEVMRECNEAVREKNCLKQQCTKAITEWDSALREKNKLQEDLLKAREKNDEMMKEMNTHMIQKQHLSKDLKRLQEERNAAMQEYTLVMSERDTVHKEMDKLQEELSQASKKIKNIEQTTNNTNKERQSLLLQIEMLQREIAASLHDRDKAIKECNDLRERYGANGDTSKEWERSYKDYDSYKQERDITMKSGPDVGPSSHDMYTKAQKERLDNLDQANQEIDRLRKTIEKLQSELQEAQQEAEVSKRRRDWAFNERDKIVQERESIRAHCDKLRRERDRKVSELAEALRDSDDMKKQRNETSKELKELKERLEAEQEKVVRQQPPHNHSRDSAIDTDLQEWEIETLHIPVSAVSENDVGFVIAGGRDDPHCGGGDGAVYVTSITKDGPFERKLRVHDQIVRINSMDCLGLDCESIYAAVINGGGWIHMTVKRRRSGGRSLHTAHLHCPRASHHGLMLHTGVYIANILPGSPAAREGSLAIGDRVLNINGKPVENLSSCEEAQGLLDAAGEVVQLTTFKSHGSSTLSAPLSSSSSGHNITEDDKSTSPTPGLAPCQSGSREPMKKLVPGSGGIHSEDSSSKKYGSNEKVYNVTRATGEKGSASGPLDLIKNMVRPRRHSRERVDGRSGSRDKEEKKKLVSSVLDHETESALAQLDSVNNLYHHKSGSNGGTSTTKRSKKREKEKSGGTWPKYKGAVSNSWDADTGTVVYPHHKKERGQISVFLPSFNSSPYRDESKPYESYHHESHLNMRGMTSSRPPLTSPRSPQFTLYKGIDSGDIKSCSHSSAAQVFTNTQSSDSAYPSQEVYSSSVDRKNEDTERGDRLSSLTPSDNSSIDLSVRSGNVGKAELEYYVRRNIIKYPQRDSESNMSPVDPNPPQSISLPPCYGTRPTSLHHGGDCTPTNSRVPHPHASLYSPPIGTLQSPPSFPQYTPVPHFSLTHTHTYPHNTISSSVSAVSTRYSSPPTHSLVHSNLLSSSRSGDSILPTSGPDRDLRDRIYYDSRPTSSPTPIGVIGTAGSGTFYHSPSPSFEFSGHHKPRTIHRHPYRVGSEEPPPLPHHSCPPPYHNSQRSVIGTMPRKEDERIRIPSNASVASKSSGGKGSSMERNSERSSPMPLSYSVEMVGGGSSNSCSKGLPHITQISHSVNSPHYQDYRKPNPGDLRNIHIEKSSQQLGIQIRCLESGGVYVSSVTINSLASQVGLCVGDQLLEVCGINLRSATKQSASMVLSQCGTSVTMLVQYNPEKYHEADCWEGSSSEGSVEGSWVGTPTPRNSPKPSSLDSQHPVDDDDLPPSTTSTLRGPLDLRDTLDHSLPPSARSTLTRPEIAHVMSTLKRQDTFSRQSDNSCGGGGSSGVTNSSVAGGSSSGGAVSGGNSSNNSSSGEPRLVYLELNKSHNLGIQMYNGVDLRHATAEQAAFELAKPADNVTMLVQYNYQRYEEIQDQPGDSFYIRAKFDRLGDAGDPSDLRFRKEDILYVDNTMFNNVPGLWRAWVVDEDGHKRQWGTVPSKDKVEEEMRLQRSVGDLQMDSSRRGFTSARRSFFKRKKPSRSSSRDSKELASFSDASLNSYTETTPLHDDLCPNSYIRVERLDYLVRRPVVIVGPLWELVCDKLCHDFPHNFTRCVPEVSRLSANELEEGIQKNLIVDYRRRGSHFEATTVSQVKEICDKSCHGILDISLASVERLHRHNIYPIVLLLKFRHHKQIREVCESHHPPAERISQKEAKEMFELAAKMEQEYKHVISAVTTAAVNLPYTSTQVKACVDQEQSKTLWVPSGSL</sequence>
<feature type="domain" description="PDZ" evidence="4">
    <location>
        <begin position="722"/>
        <end position="809"/>
    </location>
</feature>
<dbReference type="Proteomes" id="UP001487740">
    <property type="component" value="Unassembled WGS sequence"/>
</dbReference>
<feature type="compositionally biased region" description="Low complexity" evidence="2">
    <location>
        <begin position="1743"/>
        <end position="1753"/>
    </location>
</feature>
<feature type="region of interest" description="Disordered" evidence="2">
    <location>
        <begin position="894"/>
        <end position="1018"/>
    </location>
</feature>
<reference evidence="6 7" key="1">
    <citation type="submission" date="2023-03" db="EMBL/GenBank/DDBJ databases">
        <title>High-quality genome of Scylla paramamosain provides insights in environmental adaptation.</title>
        <authorList>
            <person name="Zhang L."/>
        </authorList>
    </citation>
    <scope>NUCLEOTIDE SEQUENCE [LARGE SCALE GENOMIC DNA]</scope>
    <source>
        <strain evidence="6">LZ_2023a</strain>
        <tissue evidence="6">Muscle</tissue>
    </source>
</reference>
<feature type="region of interest" description="Disordered" evidence="2">
    <location>
        <begin position="108"/>
        <end position="132"/>
    </location>
</feature>
<feature type="compositionally biased region" description="Pro residues" evidence="2">
    <location>
        <begin position="1424"/>
        <end position="1437"/>
    </location>
</feature>
<evidence type="ECO:0000259" key="5">
    <source>
        <dbReference type="PROSITE" id="PS50209"/>
    </source>
</evidence>
<feature type="compositionally biased region" description="Basic and acidic residues" evidence="2">
    <location>
        <begin position="995"/>
        <end position="1018"/>
    </location>
</feature>
<feature type="compositionally biased region" description="Low complexity" evidence="2">
    <location>
        <begin position="118"/>
        <end position="128"/>
    </location>
</feature>
<feature type="coiled-coil region" evidence="1">
    <location>
        <begin position="169"/>
        <end position="315"/>
    </location>
</feature>
<dbReference type="GO" id="GO:0042981">
    <property type="term" value="P:regulation of apoptotic process"/>
    <property type="evidence" value="ECO:0007669"/>
    <property type="project" value="InterPro"/>
</dbReference>
<dbReference type="Gene3D" id="3.40.50.300">
    <property type="entry name" value="P-loop containing nucleotide triphosphate hydrolases"/>
    <property type="match status" value="1"/>
</dbReference>
<dbReference type="SUPFAM" id="SSF52540">
    <property type="entry name" value="P-loop containing nucleoside triphosphate hydrolases"/>
    <property type="match status" value="1"/>
</dbReference>
<feature type="compositionally biased region" description="Basic and acidic residues" evidence="2">
    <location>
        <begin position="1362"/>
        <end position="1372"/>
    </location>
</feature>
<feature type="domain" description="PDZ" evidence="4">
    <location>
        <begin position="1535"/>
        <end position="1614"/>
    </location>
</feature>
<dbReference type="Pfam" id="PF04822">
    <property type="entry name" value="Takusan"/>
    <property type="match status" value="1"/>
</dbReference>
<gene>
    <name evidence="6" type="ORF">O3P69_009402</name>
</gene>
<evidence type="ECO:0000259" key="4">
    <source>
        <dbReference type="PROSITE" id="PS50106"/>
    </source>
</evidence>
<dbReference type="Pfam" id="PF00595">
    <property type="entry name" value="PDZ"/>
    <property type="match status" value="3"/>
</dbReference>
<dbReference type="Pfam" id="PF00625">
    <property type="entry name" value="Guanylate_kin"/>
    <property type="match status" value="1"/>
</dbReference>
<feature type="compositionally biased region" description="Basic and acidic residues" evidence="2">
    <location>
        <begin position="1184"/>
        <end position="1196"/>
    </location>
</feature>
<evidence type="ECO:0000256" key="2">
    <source>
        <dbReference type="SAM" id="MobiDB-lite"/>
    </source>
</evidence>
<dbReference type="PROSITE" id="PS50106">
    <property type="entry name" value="PDZ"/>
    <property type="match status" value="3"/>
</dbReference>
<feature type="compositionally biased region" description="Low complexity" evidence="2">
    <location>
        <begin position="894"/>
        <end position="911"/>
    </location>
</feature>
<dbReference type="CDD" id="cd01671">
    <property type="entry name" value="CARD"/>
    <property type="match status" value="1"/>
</dbReference>
<dbReference type="InterPro" id="IPR008145">
    <property type="entry name" value="GK/Ca_channel_bsu"/>
</dbReference>
<dbReference type="Gene3D" id="2.30.30.40">
    <property type="entry name" value="SH3 Domains"/>
    <property type="match status" value="1"/>
</dbReference>
<dbReference type="Gene3D" id="1.10.533.10">
    <property type="entry name" value="Death Domain, Fas"/>
    <property type="match status" value="1"/>
</dbReference>
<feature type="region of interest" description="Disordered" evidence="2">
    <location>
        <begin position="1629"/>
        <end position="1753"/>
    </location>
</feature>
<dbReference type="SMART" id="SM00228">
    <property type="entry name" value="PDZ"/>
    <property type="match status" value="3"/>
</dbReference>
<feature type="region of interest" description="Disordered" evidence="2">
    <location>
        <begin position="1165"/>
        <end position="1212"/>
    </location>
</feature>
<feature type="compositionally biased region" description="Low complexity" evidence="2">
    <location>
        <begin position="1127"/>
        <end position="1139"/>
    </location>
</feature>
<dbReference type="InterPro" id="IPR001315">
    <property type="entry name" value="CARD"/>
</dbReference>
<dbReference type="EMBL" id="JARAKH010000044">
    <property type="protein sequence ID" value="KAK8378674.1"/>
    <property type="molecule type" value="Genomic_DNA"/>
</dbReference>
<evidence type="ECO:0000256" key="1">
    <source>
        <dbReference type="SAM" id="Coils"/>
    </source>
</evidence>
<dbReference type="InterPro" id="IPR036028">
    <property type="entry name" value="SH3-like_dom_sf"/>
</dbReference>
<feature type="compositionally biased region" description="Polar residues" evidence="2">
    <location>
        <begin position="1198"/>
        <end position="1209"/>
    </location>
</feature>
<dbReference type="InterPro" id="IPR001478">
    <property type="entry name" value="PDZ"/>
</dbReference>
<feature type="compositionally biased region" description="Low complexity" evidence="2">
    <location>
        <begin position="1345"/>
        <end position="1357"/>
    </location>
</feature>
<name>A0AAW0SUK6_SCYPA</name>
<comment type="caution">
    <text evidence="6">The sequence shown here is derived from an EMBL/GenBank/DDBJ whole genome shotgun (WGS) entry which is preliminary data.</text>
</comment>
<feature type="compositionally biased region" description="Basic and acidic residues" evidence="2">
    <location>
        <begin position="1105"/>
        <end position="1121"/>
    </location>
</feature>
<dbReference type="InterPro" id="IPR006907">
    <property type="entry name" value="DLG5_N"/>
</dbReference>
<dbReference type="CDD" id="cd11860">
    <property type="entry name" value="SH3_DLG5"/>
    <property type="match status" value="1"/>
</dbReference>